<keyword evidence="10 12" id="KW-0472">Membrane</keyword>
<evidence type="ECO:0000313" key="13">
    <source>
        <dbReference type="EMBL" id="ODV90798.1"/>
    </source>
</evidence>
<comment type="subcellular location">
    <subcellularLocation>
        <location evidence="1">Mitochondrion membrane</location>
        <topology evidence="1">Multi-pass membrane protein</topology>
    </subcellularLocation>
</comment>
<dbReference type="InterPro" id="IPR006369">
    <property type="entry name" value="Protohaem_IX_farnesylTrfase"/>
</dbReference>
<dbReference type="AlphaFoldDB" id="A0A1E4TGJ5"/>
<dbReference type="PANTHER" id="PTHR43448:SF2">
    <property type="entry name" value="PROTOHEME IX FARNESYLTRANSFERASE, MITOCHONDRIAL"/>
    <property type="match status" value="1"/>
</dbReference>
<evidence type="ECO:0000313" key="14">
    <source>
        <dbReference type="Proteomes" id="UP000095023"/>
    </source>
</evidence>
<dbReference type="NCBIfam" id="TIGR01473">
    <property type="entry name" value="cyoE_ctaB"/>
    <property type="match status" value="1"/>
</dbReference>
<protein>
    <recommendedName>
        <fullName evidence="3">Protoheme IX farnesyltransferase, mitochondrial</fullName>
    </recommendedName>
    <alternativeName>
        <fullName evidence="11">Heme O synthase</fullName>
    </alternativeName>
</protein>
<organism evidence="13 14">
    <name type="scientific">Tortispora caseinolytica NRRL Y-17796</name>
    <dbReference type="NCBI Taxonomy" id="767744"/>
    <lineage>
        <taxon>Eukaryota</taxon>
        <taxon>Fungi</taxon>
        <taxon>Dikarya</taxon>
        <taxon>Ascomycota</taxon>
        <taxon>Saccharomycotina</taxon>
        <taxon>Trigonopsidomycetes</taxon>
        <taxon>Trigonopsidales</taxon>
        <taxon>Trigonopsidaceae</taxon>
        <taxon>Tortispora</taxon>
    </lineage>
</organism>
<dbReference type="EMBL" id="KV453842">
    <property type="protein sequence ID" value="ODV90798.1"/>
    <property type="molecule type" value="Genomic_DNA"/>
</dbReference>
<evidence type="ECO:0000256" key="6">
    <source>
        <dbReference type="ARBA" id="ARBA00022946"/>
    </source>
</evidence>
<evidence type="ECO:0000256" key="9">
    <source>
        <dbReference type="ARBA" id="ARBA00023133"/>
    </source>
</evidence>
<keyword evidence="4" id="KW-0808">Transferase</keyword>
<evidence type="ECO:0000256" key="4">
    <source>
        <dbReference type="ARBA" id="ARBA00022679"/>
    </source>
</evidence>
<feature type="transmembrane region" description="Helical" evidence="12">
    <location>
        <begin position="164"/>
        <end position="182"/>
    </location>
</feature>
<feature type="transmembrane region" description="Helical" evidence="12">
    <location>
        <begin position="261"/>
        <end position="282"/>
    </location>
</feature>
<dbReference type="GO" id="GO:0008495">
    <property type="term" value="F:protoheme IX farnesyltransferase activity"/>
    <property type="evidence" value="ECO:0007669"/>
    <property type="project" value="InterPro"/>
</dbReference>
<evidence type="ECO:0000256" key="10">
    <source>
        <dbReference type="ARBA" id="ARBA00023136"/>
    </source>
</evidence>
<keyword evidence="14" id="KW-1185">Reference proteome</keyword>
<dbReference type="CDD" id="cd13957">
    <property type="entry name" value="PT_UbiA_Cox10"/>
    <property type="match status" value="1"/>
</dbReference>
<dbReference type="InterPro" id="IPR044878">
    <property type="entry name" value="UbiA_sf"/>
</dbReference>
<keyword evidence="9" id="KW-0350">Heme biosynthesis</keyword>
<evidence type="ECO:0000256" key="1">
    <source>
        <dbReference type="ARBA" id="ARBA00004225"/>
    </source>
</evidence>
<dbReference type="PROSITE" id="PS00943">
    <property type="entry name" value="UBIA"/>
    <property type="match status" value="1"/>
</dbReference>
<evidence type="ECO:0000256" key="11">
    <source>
        <dbReference type="ARBA" id="ARBA00030253"/>
    </source>
</evidence>
<dbReference type="Gene3D" id="1.10.357.140">
    <property type="entry name" value="UbiA prenyltransferase"/>
    <property type="match status" value="1"/>
</dbReference>
<dbReference type="GO" id="GO:0031966">
    <property type="term" value="C:mitochondrial membrane"/>
    <property type="evidence" value="ECO:0007669"/>
    <property type="project" value="UniProtKB-SubCell"/>
</dbReference>
<comment type="similarity">
    <text evidence="2">Belongs to the UbiA prenyltransferase family.</text>
</comment>
<dbReference type="Proteomes" id="UP000095023">
    <property type="component" value="Unassembled WGS sequence"/>
</dbReference>
<name>A0A1E4TGJ5_9ASCO</name>
<feature type="transmembrane region" description="Helical" evidence="12">
    <location>
        <begin position="67"/>
        <end position="90"/>
    </location>
</feature>
<dbReference type="GO" id="GO:0006784">
    <property type="term" value="P:heme A biosynthetic process"/>
    <property type="evidence" value="ECO:0007669"/>
    <property type="project" value="EnsemblFungi"/>
</dbReference>
<sequence length="343" mass="37498">MARAYPFPVKPITATKRPQTLKLSLKKRISPYITLAKPNLTLLVTITALGSYAIVPESASAGPTDPLTLMFLSLGTALDSACANSINMGREPLFDAKMQRTCTRPVVKGTVSVRGSYIFALGCGILGTAILAYGTNNTVAALGIANIVLYSGVYTSLKRISIANTWIGAIVGAIPPLMGWAAASNGDLTHPGAWFLSGLLYFWQFPHFNSLSYTIRDEYKRAGYVMTAFTDPELNARVGLRSAIALFPICIGLAYTGVTDWVFPFDSGIANLYLAYLSYIFWKIKENKPKERRLAARRAFFGSIIHLPIVFGLAILHKKGLIERFCSFVGLNIKKKNTKLEPN</sequence>
<evidence type="ECO:0000256" key="8">
    <source>
        <dbReference type="ARBA" id="ARBA00023128"/>
    </source>
</evidence>
<gene>
    <name evidence="13" type="ORF">CANCADRAFT_25060</name>
</gene>
<proteinExistence type="inferred from homology"/>
<accession>A0A1E4TGJ5</accession>
<dbReference type="InterPro" id="IPR000537">
    <property type="entry name" value="UbiA_prenyltransferase"/>
</dbReference>
<dbReference type="InterPro" id="IPR030470">
    <property type="entry name" value="UbiA_prenylTrfase_CS"/>
</dbReference>
<dbReference type="PIRSF" id="PIRSF001773">
    <property type="entry name" value="COX10"/>
    <property type="match status" value="1"/>
</dbReference>
<feature type="transmembrane region" description="Helical" evidence="12">
    <location>
        <begin position="194"/>
        <end position="213"/>
    </location>
</feature>
<evidence type="ECO:0000256" key="2">
    <source>
        <dbReference type="ARBA" id="ARBA00005985"/>
    </source>
</evidence>
<dbReference type="InterPro" id="IPR016315">
    <property type="entry name" value="Protohaem_IX_farnesylTrfase_mt"/>
</dbReference>
<dbReference type="Pfam" id="PF01040">
    <property type="entry name" value="UbiA"/>
    <property type="match status" value="1"/>
</dbReference>
<dbReference type="FunFam" id="1.10.357.140:FF:000004">
    <property type="entry name" value="Protoheme IX farnesyltransferase, mitochondrial"/>
    <property type="match status" value="1"/>
</dbReference>
<feature type="transmembrane region" description="Helical" evidence="12">
    <location>
        <begin position="139"/>
        <end position="157"/>
    </location>
</feature>
<feature type="transmembrane region" description="Helical" evidence="12">
    <location>
        <begin position="294"/>
        <end position="316"/>
    </location>
</feature>
<keyword evidence="7 12" id="KW-1133">Transmembrane helix</keyword>
<feature type="transmembrane region" description="Helical" evidence="12">
    <location>
        <begin position="32"/>
        <end position="55"/>
    </location>
</feature>
<evidence type="ECO:0000256" key="5">
    <source>
        <dbReference type="ARBA" id="ARBA00022692"/>
    </source>
</evidence>
<keyword evidence="5 12" id="KW-0812">Transmembrane</keyword>
<evidence type="ECO:0000256" key="12">
    <source>
        <dbReference type="SAM" id="Phobius"/>
    </source>
</evidence>
<keyword evidence="8" id="KW-0496">Mitochondrion</keyword>
<evidence type="ECO:0000256" key="7">
    <source>
        <dbReference type="ARBA" id="ARBA00022989"/>
    </source>
</evidence>
<dbReference type="PANTHER" id="PTHR43448">
    <property type="entry name" value="PROTOHEME IX FARNESYLTRANSFERASE, MITOCHONDRIAL"/>
    <property type="match status" value="1"/>
</dbReference>
<reference evidence="14" key="1">
    <citation type="submission" date="2016-02" db="EMBL/GenBank/DDBJ databases">
        <title>Comparative genomics of biotechnologically important yeasts.</title>
        <authorList>
            <consortium name="DOE Joint Genome Institute"/>
            <person name="Riley R."/>
            <person name="Haridas S."/>
            <person name="Wolfe K.H."/>
            <person name="Lopes M.R."/>
            <person name="Hittinger C.T."/>
            <person name="Goker M."/>
            <person name="Salamov A."/>
            <person name="Wisecaver J."/>
            <person name="Long T.M."/>
            <person name="Aerts A.L."/>
            <person name="Barry K."/>
            <person name="Choi C."/>
            <person name="Clum A."/>
            <person name="Coughlan A.Y."/>
            <person name="Deshpande S."/>
            <person name="Douglass A.P."/>
            <person name="Hanson S.J."/>
            <person name="Klenk H.-P."/>
            <person name="Labutti K."/>
            <person name="Lapidus A."/>
            <person name="Lindquist E."/>
            <person name="Lipzen A."/>
            <person name="Meier-Kolthoff J.P."/>
            <person name="Ohm R.A."/>
            <person name="Otillar R.P."/>
            <person name="Pangilinan J."/>
            <person name="Peng Y."/>
            <person name="Rokas A."/>
            <person name="Rosa C.A."/>
            <person name="Scheuner C."/>
            <person name="Sibirny A.A."/>
            <person name="Slot J.C."/>
            <person name="Stielow J.B."/>
            <person name="Sun H."/>
            <person name="Kurtzman C.P."/>
            <person name="Blackwell M."/>
            <person name="Jeffries T.W."/>
            <person name="Grigoriev I.V."/>
        </authorList>
    </citation>
    <scope>NUCLEOTIDE SEQUENCE [LARGE SCALE GENOMIC DNA]</scope>
    <source>
        <strain evidence="14">NRRL Y-17796</strain>
    </source>
</reference>
<dbReference type="OrthoDB" id="5211at2759"/>
<keyword evidence="6" id="KW-0809">Transit peptide</keyword>
<evidence type="ECO:0000256" key="3">
    <source>
        <dbReference type="ARBA" id="ARBA00016335"/>
    </source>
</evidence>
<feature type="transmembrane region" description="Helical" evidence="12">
    <location>
        <begin position="234"/>
        <end position="255"/>
    </location>
</feature>
<feature type="transmembrane region" description="Helical" evidence="12">
    <location>
        <begin position="111"/>
        <end position="133"/>
    </location>
</feature>